<dbReference type="InterPro" id="IPR006626">
    <property type="entry name" value="PbH1"/>
</dbReference>
<feature type="signal peptide" evidence="1">
    <location>
        <begin position="1"/>
        <end position="23"/>
    </location>
</feature>
<sequence precursor="true">MNLKKLSLMLAVAVFAVAGTVNADEVLVSSNISTSTAWTSDNVYNLQDQVFVEPGATLTIEAGTLVQSTSGGGGSLAVARGGKIYANGTKDNPIIMTSTDDDLNSWHEGCNEWGNLTLMGNALISASHYGGNPVGSNTKTPTGDNEKLMEGLTDNTYGMYGGNDDNDNSGSLSYVSIRYGGKVIGLANELNGLSLGGIGRETDISHIEIMNNVDDGIEIWGGTVCLKYVNIWNIGDDSFDIDQGWRGKAQFGLIVQGHSIDASQGSGVGDNCFETDGAEDSDAQPVTTASIYNFTVVGNPGDGDGGTTWRDNARMQYRNCIFMDLGEKLVRFDGDDGDGANGYGYNGTLSWEDTWTTSYDHSTTTAMPNAGSWSAGDFNDPSVMYTAQVDGNLSEIKDSVFFRNMHADAYTEADARGVRDGSNDNVTAAFEPSNPDANMPIQKLVRGAKVVKGGKDVYPVEFINPCAANDAVTSAGTAPDDGFFTPAQYRGGFPSDYNWLEGWTAVDAYGMTDTSMNGDEILVDSNIKTSTTWTSDKVYNLQKQVFVEPGATLTIEPGTLVQSTSGLGGSLAVSRGAKIYVNGTEDAPVIMTSTDDDLKTYREGCNEWGNLTLMGNALISASHYGGNPVGSNTKTPTGDNEKLMEGLTDNTYGMYGGNDDNDNSGSISYLSLRYGGKVIGLANELNGLSLGGIGRETDISHVEVINNVDDGIEIWGGTVCLKYVNIWNIGDDSFDIDQGWRGKAQFGLIVQGHSIDASQGSGVGDNCFETDGAEDSDAQPVTTASIYNFTVVGNPGDGDGGTTWRDNARMQYRNCIFMDLGEKLVRFDGDDGDGANGYGYNGTLSWEDTWTTSYDYSTTTAMPNAGSWSAGDFNDPSVMYTAQVDGNLAEISDSVFFRNMHADAYTEADARGVRDGSNDNVTAAFVASSPDQNMPIQKLVRGGKVVKGGKDVYPVEFINPCAANDAVTSVGAAPADGFFVPAQYRGGFSEDNNWLANWSAIDQYGMTDTSMNQPSGDINNDGIVDVEDLSAIGAGWLQVK</sequence>
<evidence type="ECO:0008006" key="4">
    <source>
        <dbReference type="Google" id="ProtNLM"/>
    </source>
</evidence>
<feature type="chain" id="PRO_5010873727" description="Pectate lyase C" evidence="1">
    <location>
        <begin position="24"/>
        <end position="1040"/>
    </location>
</feature>
<evidence type="ECO:0000313" key="3">
    <source>
        <dbReference type="Proteomes" id="UP000193334"/>
    </source>
</evidence>
<proteinExistence type="predicted"/>
<gene>
    <name evidence="2" type="ORF">STSP1_01634</name>
</gene>
<organism evidence="2 3">
    <name type="scientific">Sedimentisphaera salicampi</name>
    <dbReference type="NCBI Taxonomy" id="1941349"/>
    <lineage>
        <taxon>Bacteria</taxon>
        <taxon>Pseudomonadati</taxon>
        <taxon>Planctomycetota</taxon>
        <taxon>Phycisphaerae</taxon>
        <taxon>Sedimentisphaerales</taxon>
        <taxon>Sedimentisphaeraceae</taxon>
        <taxon>Sedimentisphaera</taxon>
    </lineage>
</organism>
<keyword evidence="1" id="KW-0732">Signal</keyword>
<dbReference type="PANTHER" id="PTHR41339:SF1">
    <property type="entry name" value="SECRETED PROTEIN"/>
    <property type="match status" value="1"/>
</dbReference>
<dbReference type="SMART" id="SM00710">
    <property type="entry name" value="PbH1"/>
    <property type="match status" value="2"/>
</dbReference>
<dbReference type="Proteomes" id="UP000193334">
    <property type="component" value="Chromosome"/>
</dbReference>
<dbReference type="KEGG" id="pbp:STSP1_01634"/>
<dbReference type="InterPro" id="IPR018247">
    <property type="entry name" value="EF_Hand_1_Ca_BS"/>
</dbReference>
<name>A0A1W6LN75_9BACT</name>
<dbReference type="RefSeq" id="WP_085755900.1">
    <property type="nucleotide sequence ID" value="NZ_CP021023.1"/>
</dbReference>
<dbReference type="EMBL" id="CP021023">
    <property type="protein sequence ID" value="ARN57235.1"/>
    <property type="molecule type" value="Genomic_DNA"/>
</dbReference>
<dbReference type="STRING" id="1941349.STSP1_01634"/>
<accession>A0A1W6LN75</accession>
<evidence type="ECO:0000256" key="1">
    <source>
        <dbReference type="SAM" id="SignalP"/>
    </source>
</evidence>
<dbReference type="PANTHER" id="PTHR41339">
    <property type="entry name" value="LIPL48"/>
    <property type="match status" value="1"/>
</dbReference>
<reference evidence="3" key="1">
    <citation type="submission" date="2017-04" db="EMBL/GenBank/DDBJ databases">
        <title>Comparative genomics and description of representatives of a novel lineage of planctomycetes thriving in anoxic sediments.</title>
        <authorList>
            <person name="Spring S."/>
            <person name="Bunk B."/>
            <person name="Sproer C."/>
        </authorList>
    </citation>
    <scope>NUCLEOTIDE SEQUENCE [LARGE SCALE GENOMIC DNA]</scope>
    <source>
        <strain evidence="3">ST-PulAB-D4</strain>
    </source>
</reference>
<dbReference type="PROSITE" id="PS00018">
    <property type="entry name" value="EF_HAND_1"/>
    <property type="match status" value="1"/>
</dbReference>
<keyword evidence="3" id="KW-1185">Reference proteome</keyword>
<dbReference type="AlphaFoldDB" id="A0A1W6LN75"/>
<protein>
    <recommendedName>
        <fullName evidence="4">Pectate lyase C</fullName>
    </recommendedName>
</protein>
<evidence type="ECO:0000313" key="2">
    <source>
        <dbReference type="EMBL" id="ARN57235.1"/>
    </source>
</evidence>